<organism evidence="1 2">
    <name type="scientific">Strigamia maritima</name>
    <name type="common">European centipede</name>
    <name type="synonym">Geophilus maritimus</name>
    <dbReference type="NCBI Taxonomy" id="126957"/>
    <lineage>
        <taxon>Eukaryota</taxon>
        <taxon>Metazoa</taxon>
        <taxon>Ecdysozoa</taxon>
        <taxon>Arthropoda</taxon>
        <taxon>Myriapoda</taxon>
        <taxon>Chilopoda</taxon>
        <taxon>Pleurostigmophora</taxon>
        <taxon>Geophilomorpha</taxon>
        <taxon>Linotaeniidae</taxon>
        <taxon>Strigamia</taxon>
    </lineage>
</organism>
<keyword evidence="2" id="KW-1185">Reference proteome</keyword>
<protein>
    <submittedName>
        <fullName evidence="1">Uncharacterized protein</fullName>
    </submittedName>
</protein>
<dbReference type="EnsemblMetazoa" id="SMAR000547-RA">
    <property type="protein sequence ID" value="SMAR000547-PA"/>
    <property type="gene ID" value="SMAR000547"/>
</dbReference>
<name>T1II56_STRMM</name>
<dbReference type="InterPro" id="IPR005312">
    <property type="entry name" value="DUF1759"/>
</dbReference>
<dbReference type="Proteomes" id="UP000014500">
    <property type="component" value="Unassembled WGS sequence"/>
</dbReference>
<reference evidence="1" key="2">
    <citation type="submission" date="2015-02" db="UniProtKB">
        <authorList>
            <consortium name="EnsemblMetazoa"/>
        </authorList>
    </citation>
    <scope>IDENTIFICATION</scope>
</reference>
<dbReference type="OMA" id="QNTHAES"/>
<reference evidence="2" key="1">
    <citation type="submission" date="2011-05" db="EMBL/GenBank/DDBJ databases">
        <authorList>
            <person name="Richards S.R."/>
            <person name="Qu J."/>
            <person name="Jiang H."/>
            <person name="Jhangiani S.N."/>
            <person name="Agravi P."/>
            <person name="Goodspeed R."/>
            <person name="Gross S."/>
            <person name="Mandapat C."/>
            <person name="Jackson L."/>
            <person name="Mathew T."/>
            <person name="Pu L."/>
            <person name="Thornton R."/>
            <person name="Saada N."/>
            <person name="Wilczek-Boney K.B."/>
            <person name="Lee S."/>
            <person name="Kovar C."/>
            <person name="Wu Y."/>
            <person name="Scherer S.E."/>
            <person name="Worley K.C."/>
            <person name="Muzny D.M."/>
            <person name="Gibbs R."/>
        </authorList>
    </citation>
    <scope>NUCLEOTIDE SEQUENCE</scope>
    <source>
        <strain evidence="2">Brora</strain>
    </source>
</reference>
<dbReference type="PhylomeDB" id="T1II56"/>
<accession>T1II56</accession>
<evidence type="ECO:0000313" key="2">
    <source>
        <dbReference type="Proteomes" id="UP000014500"/>
    </source>
</evidence>
<dbReference type="HOGENOM" id="CLU_1397977_0_0_1"/>
<proteinExistence type="predicted"/>
<dbReference type="EMBL" id="JH430133">
    <property type="status" value="NOT_ANNOTATED_CDS"/>
    <property type="molecule type" value="Genomic_DNA"/>
</dbReference>
<dbReference type="Pfam" id="PF03564">
    <property type="entry name" value="DUF1759"/>
    <property type="match status" value="1"/>
</dbReference>
<dbReference type="STRING" id="126957.T1II56"/>
<sequence>MALRKEGQRRLTRLHTEFMSIALLLETDPDDLREKAELAEGLAIELKDVDLSLIHLWTDDEREKEMEVVGDYRDKVRELANRFSRTCRVRGSITTLIPTGSGAAIKQPPRYKLPKLPLARFDGALLEWQQFSDCFMKVINDNPDLSGVQKLEYLQGAVTGSAAKAIADYSVALQTRPTNVDTSSSILILSWIFNVKL</sequence>
<evidence type="ECO:0000313" key="1">
    <source>
        <dbReference type="EnsemblMetazoa" id="SMAR000547-PA"/>
    </source>
</evidence>
<dbReference type="AlphaFoldDB" id="T1II56"/>